<dbReference type="Gene3D" id="1.10.357.140">
    <property type="entry name" value="UbiA prenyltransferase"/>
    <property type="match status" value="1"/>
</dbReference>
<evidence type="ECO:0000313" key="9">
    <source>
        <dbReference type="EMBL" id="MBF8437040.1"/>
    </source>
</evidence>
<feature type="transmembrane region" description="Helical" evidence="8">
    <location>
        <begin position="96"/>
        <end position="114"/>
    </location>
</feature>
<dbReference type="AlphaFoldDB" id="A0A931AUI7"/>
<keyword evidence="10" id="KW-1185">Reference proteome</keyword>
<keyword evidence="5 8" id="KW-0812">Transmembrane</keyword>
<feature type="transmembrane region" description="Helical" evidence="8">
    <location>
        <begin position="41"/>
        <end position="61"/>
    </location>
</feature>
<gene>
    <name evidence="9" type="ORF">I0Q91_08125</name>
</gene>
<evidence type="ECO:0000313" key="10">
    <source>
        <dbReference type="Proteomes" id="UP000621436"/>
    </source>
</evidence>
<dbReference type="GO" id="GO:0016020">
    <property type="term" value="C:membrane"/>
    <property type="evidence" value="ECO:0007669"/>
    <property type="project" value="UniProtKB-SubCell"/>
</dbReference>
<keyword evidence="6 8" id="KW-1133">Transmembrane helix</keyword>
<proteinExistence type="predicted"/>
<sequence>MEKQGSIKDWIELLRLFSWPCIFLPAILGGSFAYSHGVFNASIFFLLLVGILMIHIGITIVNEYYDVKNNIDTLEQEKPSKVLVEERIAPDFALKVSKIFMLAGGLGGSIFIIITGHWPLFILLAIGLSGGYFYTAPPISLKYIGLGVPANFIILGLLIPQTIYYGMAGEFYLPGIGLSLPMGLLTVAILWSNDMRDIEADKSIITLVGLLGLKNSFYVYLWILLMPYLLLVYYVLEGTFGIVALAGFITLPLANKLAWSAYLGVKGNKRKLAFIDQKSAVLMLTFNSIWIISYLIS</sequence>
<comment type="caution">
    <text evidence="9">The sequence shown here is derived from an EMBL/GenBank/DDBJ whole genome shotgun (WGS) entry which is preliminary data.</text>
</comment>
<feature type="transmembrane region" description="Helical" evidence="8">
    <location>
        <begin position="231"/>
        <end position="258"/>
    </location>
</feature>
<evidence type="ECO:0000256" key="6">
    <source>
        <dbReference type="ARBA" id="ARBA00022989"/>
    </source>
</evidence>
<feature type="transmembrane region" description="Helical" evidence="8">
    <location>
        <begin position="204"/>
        <end position="225"/>
    </location>
</feature>
<name>A0A931AUI7_9FIRM</name>
<keyword evidence="3" id="KW-0474">Menaquinone biosynthesis</keyword>
<dbReference type="CDD" id="cd13962">
    <property type="entry name" value="PT_UbiA_UBIAD1"/>
    <property type="match status" value="1"/>
</dbReference>
<feature type="transmembrane region" description="Helical" evidence="8">
    <location>
        <begin position="279"/>
        <end position="296"/>
    </location>
</feature>
<protein>
    <submittedName>
        <fullName evidence="9">Prenyltransferase</fullName>
    </submittedName>
</protein>
<evidence type="ECO:0000256" key="5">
    <source>
        <dbReference type="ARBA" id="ARBA00022692"/>
    </source>
</evidence>
<dbReference type="EMBL" id="JADPIE010000004">
    <property type="protein sequence ID" value="MBF8437040.1"/>
    <property type="molecule type" value="Genomic_DNA"/>
</dbReference>
<accession>A0A931AUI7</accession>
<feature type="transmembrane region" description="Helical" evidence="8">
    <location>
        <begin position="143"/>
        <end position="165"/>
    </location>
</feature>
<keyword evidence="7 8" id="KW-0472">Membrane</keyword>
<dbReference type="GO" id="GO:0009234">
    <property type="term" value="P:menaquinone biosynthetic process"/>
    <property type="evidence" value="ECO:0007669"/>
    <property type="project" value="UniProtKB-KW"/>
</dbReference>
<dbReference type="InterPro" id="IPR026046">
    <property type="entry name" value="UBIAD1"/>
</dbReference>
<reference evidence="9" key="1">
    <citation type="submission" date="2020-11" db="EMBL/GenBank/DDBJ databases">
        <title>Halonatronomonas betainensis gen. nov., sp. nov. a novel haloalkaliphilic representative of the family Halanaerobiacae capable of betaine degradation.</title>
        <authorList>
            <person name="Boltyanskaya Y."/>
            <person name="Kevbrin V."/>
            <person name="Detkova E."/>
            <person name="Grouzdev D.S."/>
            <person name="Koziaeva V."/>
            <person name="Zhilina T."/>
        </authorList>
    </citation>
    <scope>NUCLEOTIDE SEQUENCE</scope>
    <source>
        <strain evidence="9">Z-7014</strain>
    </source>
</reference>
<dbReference type="GO" id="GO:0004659">
    <property type="term" value="F:prenyltransferase activity"/>
    <property type="evidence" value="ECO:0007669"/>
    <property type="project" value="InterPro"/>
</dbReference>
<dbReference type="InterPro" id="IPR000537">
    <property type="entry name" value="UbiA_prenyltransferase"/>
</dbReference>
<evidence type="ECO:0000256" key="3">
    <source>
        <dbReference type="ARBA" id="ARBA00022428"/>
    </source>
</evidence>
<evidence type="ECO:0000256" key="1">
    <source>
        <dbReference type="ARBA" id="ARBA00004141"/>
    </source>
</evidence>
<dbReference type="Proteomes" id="UP000621436">
    <property type="component" value="Unassembled WGS sequence"/>
</dbReference>
<dbReference type="InterPro" id="IPR044878">
    <property type="entry name" value="UbiA_sf"/>
</dbReference>
<keyword evidence="4" id="KW-0808">Transferase</keyword>
<dbReference type="Pfam" id="PF01040">
    <property type="entry name" value="UbiA"/>
    <property type="match status" value="1"/>
</dbReference>
<dbReference type="PANTHER" id="PTHR13929:SF0">
    <property type="entry name" value="UBIA PRENYLTRANSFERASE DOMAIN-CONTAINING PROTEIN 1"/>
    <property type="match status" value="1"/>
</dbReference>
<dbReference type="RefSeq" id="WP_270453971.1">
    <property type="nucleotide sequence ID" value="NZ_JADPIE010000004.1"/>
</dbReference>
<evidence type="ECO:0000256" key="7">
    <source>
        <dbReference type="ARBA" id="ARBA00023136"/>
    </source>
</evidence>
<feature type="transmembrane region" description="Helical" evidence="8">
    <location>
        <begin position="171"/>
        <end position="192"/>
    </location>
</feature>
<dbReference type="PIRSF" id="PIRSF005355">
    <property type="entry name" value="UBIAD1"/>
    <property type="match status" value="1"/>
</dbReference>
<evidence type="ECO:0000256" key="2">
    <source>
        <dbReference type="ARBA" id="ARBA00004863"/>
    </source>
</evidence>
<evidence type="ECO:0000256" key="4">
    <source>
        <dbReference type="ARBA" id="ARBA00022679"/>
    </source>
</evidence>
<feature type="transmembrane region" description="Helical" evidence="8">
    <location>
        <begin position="12"/>
        <end position="35"/>
    </location>
</feature>
<evidence type="ECO:0000256" key="8">
    <source>
        <dbReference type="SAM" id="Phobius"/>
    </source>
</evidence>
<organism evidence="9 10">
    <name type="scientific">Halonatronomonas betaini</name>
    <dbReference type="NCBI Taxonomy" id="2778430"/>
    <lineage>
        <taxon>Bacteria</taxon>
        <taxon>Bacillati</taxon>
        <taxon>Bacillota</taxon>
        <taxon>Clostridia</taxon>
        <taxon>Halanaerobiales</taxon>
        <taxon>Halarsenatibacteraceae</taxon>
        <taxon>Halonatronomonas</taxon>
    </lineage>
</organism>
<comment type="subcellular location">
    <subcellularLocation>
        <location evidence="1">Membrane</location>
        <topology evidence="1">Multi-pass membrane protein</topology>
    </subcellularLocation>
</comment>
<comment type="pathway">
    <text evidence="2">Quinol/quinone metabolism; menaquinone biosynthesis.</text>
</comment>
<dbReference type="GO" id="GO:0042371">
    <property type="term" value="P:vitamin K biosynthetic process"/>
    <property type="evidence" value="ECO:0007669"/>
    <property type="project" value="TreeGrafter"/>
</dbReference>
<dbReference type="PANTHER" id="PTHR13929">
    <property type="entry name" value="1,4-DIHYDROXY-2-NAPHTHOATE OCTAPRENYLTRANSFERASE"/>
    <property type="match status" value="1"/>
</dbReference>